<keyword evidence="2" id="KW-1185">Reference proteome</keyword>
<gene>
    <name evidence="1" type="ORF">F4820DRAFT_470361</name>
</gene>
<protein>
    <submittedName>
        <fullName evidence="1">Uncharacterized protein</fullName>
    </submittedName>
</protein>
<sequence>MGSFLSSPPKEGSAASRSRFLNNLLKKYARAISFEDKAEYFLPGGSIDELVTIEAIKDILELGGKSQHTELAQWIHTKAKIVFALTMLSTFQAEVDPREAMLCFQQNGFTDASLPVDNPRSPDITQDIPSILREKWNDFERFTFWEKQWAFLVRVFSPGDFMYELGSQSIFPFTSRDDQRTGSGNFSKVYCVEIHPKHNQHPFAQFALKEFKLPKNREKDPGIAEKAWEIEARALDACNSINHPHIIKCLAAIRKGTRRYFLFPWADGQSLRDYWDTTGPLPKSQMSNIISQTIKQFREISDALDALHSFEGKPKVTGGLLQVPINTEREGRGYSIESIRHGDLKPENLLRFLENNTELGVLRIADMGLARRHIASTLDRKAKTTQRYSTVQYEAPEGHPDSRSPRSRLYDVWSMGVIFLEFLIWVLYGNAELVRFITQFKGNQGQLYKMCETGKGKIPRIHPAVVKWMEHIWDSDPACKPESAIRDLLELVREKLLVIRLPPNRPTKLAQTAKQGLPALDPNVEEPGCRATAKHLRKRLDDILLKMEDKLNDWKILEDDIFHKTVLEEIGSAMTPQSPATSLCESCGSLDFFTAGFSHEVDVEDVGDSADSCEFCKILSDIWDENNSAQRLRLERDQSTLTRIDVEPVPVLSIIRTTNLQTSIRIPLGFPQLPEPGSDAFFKIIDLWLKDCDEKHQVCRTTAQKHLPTRLIDVGTNDKPKLRLLETRDVANLQHDKRYIALSHPWGVPDKHPPFKTIKVDLNGNKRGVETFKLAIPEDELPATFKDAVITTRALGIPYLWIDSICIIQENKEDWEVESKRMEHVFGSAYCVIAASRAEGQHSGFLGIRQQRRYIKIQRPNEQQFYICQYIDDFTRDVLESPMNKRGWVFQEHALAPRTIFFAGTQTYFECGHGIRCETLGKIRNDEAGFIGDPEFPEKALKNHEKDPSRGLKIKFFQSLYKDYSKLDFSNVKDKPIAINGLEARLQAAYGFPGAFGIFNDNYHASGGLFHRSLLWWRGQDDFMSRIDFPDEQDIYVPTWSWMAYKGAIAYLDLGFGEFHWEKDDICFPKIDGSNKSPEITARTGVFDIHATVREFKADAERENEYMLRYDEERPTSLDGHGLRCVVVVAKRRGAPSENERLNYVLIVECTTSMVPSGERIFERIGAGYMLGKYILRGDGVSVRIH</sequence>
<evidence type="ECO:0000313" key="2">
    <source>
        <dbReference type="Proteomes" id="UP001497700"/>
    </source>
</evidence>
<comment type="caution">
    <text evidence="1">The sequence shown here is derived from an EMBL/GenBank/DDBJ whole genome shotgun (WGS) entry which is preliminary data.</text>
</comment>
<name>A0ACB9YZ22_9PEZI</name>
<reference evidence="1 2" key="1">
    <citation type="journal article" date="2022" name="New Phytol.">
        <title>Ecological generalism drives hyperdiversity of secondary metabolite gene clusters in xylarialean endophytes.</title>
        <authorList>
            <person name="Franco M.E.E."/>
            <person name="Wisecaver J.H."/>
            <person name="Arnold A.E."/>
            <person name="Ju Y.M."/>
            <person name="Slot J.C."/>
            <person name="Ahrendt S."/>
            <person name="Moore L.P."/>
            <person name="Eastman K.E."/>
            <person name="Scott K."/>
            <person name="Konkel Z."/>
            <person name="Mondo S.J."/>
            <person name="Kuo A."/>
            <person name="Hayes R.D."/>
            <person name="Haridas S."/>
            <person name="Andreopoulos B."/>
            <person name="Riley R."/>
            <person name="LaButti K."/>
            <person name="Pangilinan J."/>
            <person name="Lipzen A."/>
            <person name="Amirebrahimi M."/>
            <person name="Yan J."/>
            <person name="Adam C."/>
            <person name="Keymanesh K."/>
            <person name="Ng V."/>
            <person name="Louie K."/>
            <person name="Northen T."/>
            <person name="Drula E."/>
            <person name="Henrissat B."/>
            <person name="Hsieh H.M."/>
            <person name="Youens-Clark K."/>
            <person name="Lutzoni F."/>
            <person name="Miadlikowska J."/>
            <person name="Eastwood D.C."/>
            <person name="Hamelin R.C."/>
            <person name="Grigoriev I.V."/>
            <person name="U'Ren J.M."/>
        </authorList>
    </citation>
    <scope>NUCLEOTIDE SEQUENCE [LARGE SCALE GENOMIC DNA]</scope>
    <source>
        <strain evidence="1 2">CBS 119005</strain>
    </source>
</reference>
<organism evidence="1 2">
    <name type="scientific">Hypoxylon rubiginosum</name>
    <dbReference type="NCBI Taxonomy" id="110542"/>
    <lineage>
        <taxon>Eukaryota</taxon>
        <taxon>Fungi</taxon>
        <taxon>Dikarya</taxon>
        <taxon>Ascomycota</taxon>
        <taxon>Pezizomycotina</taxon>
        <taxon>Sordariomycetes</taxon>
        <taxon>Xylariomycetidae</taxon>
        <taxon>Xylariales</taxon>
        <taxon>Hypoxylaceae</taxon>
        <taxon>Hypoxylon</taxon>
    </lineage>
</organism>
<dbReference type="Proteomes" id="UP001497700">
    <property type="component" value="Unassembled WGS sequence"/>
</dbReference>
<accession>A0ACB9YZ22</accession>
<evidence type="ECO:0000313" key="1">
    <source>
        <dbReference type="EMBL" id="KAI4864649.1"/>
    </source>
</evidence>
<dbReference type="EMBL" id="MU393483">
    <property type="protein sequence ID" value="KAI4864649.1"/>
    <property type="molecule type" value="Genomic_DNA"/>
</dbReference>
<proteinExistence type="predicted"/>